<dbReference type="InterPro" id="IPR010683">
    <property type="entry name" value="DUF1262"/>
</dbReference>
<dbReference type="GeneID" id="105156746"/>
<dbReference type="OrthoDB" id="647907at2759"/>
<gene>
    <name evidence="2" type="primary">LOC105156746</name>
</gene>
<proteinExistence type="predicted"/>
<name>A0A8M8UUY5_SESIN</name>
<evidence type="ECO:0000313" key="2">
    <source>
        <dbReference type="RefSeq" id="XP_020547749.1"/>
    </source>
</evidence>
<dbReference type="RefSeq" id="XP_020547749.1">
    <property type="nucleotide sequence ID" value="XM_020692090.1"/>
</dbReference>
<keyword evidence="1" id="KW-1185">Reference proteome</keyword>
<accession>A0A8M8UUY5</accession>
<evidence type="ECO:0000313" key="1">
    <source>
        <dbReference type="Proteomes" id="UP000504604"/>
    </source>
</evidence>
<dbReference type="AlphaFoldDB" id="A0A8M8UUY5"/>
<dbReference type="Pfam" id="PF06880">
    <property type="entry name" value="DUF1262"/>
    <property type="match status" value="1"/>
</dbReference>
<dbReference type="KEGG" id="sind:105156746"/>
<sequence length="116" mass="13037">MYVTRPLSQLLKSPESLARPPEHPNSGFLVIQDEEYEKYSCLGCSENTILKHYLPFPQDKELTVQYTTGSADIAVTPVFLIPVLNHPSSPNRYYLLSHVECAQREEDKAPAVSVTS</sequence>
<dbReference type="Proteomes" id="UP000504604">
    <property type="component" value="Linkage group LG2"/>
</dbReference>
<protein>
    <submittedName>
        <fullName evidence="2">Uncharacterized protein LOC105156746</fullName>
    </submittedName>
</protein>
<dbReference type="PANTHER" id="PTHR31050:SF3">
    <property type="entry name" value="OS08G0412800 PROTEIN"/>
    <property type="match status" value="1"/>
</dbReference>
<dbReference type="PANTHER" id="PTHR31050">
    <property type="entry name" value="OS08G0413200 PROTEIN"/>
    <property type="match status" value="1"/>
</dbReference>
<organism evidence="1 2">
    <name type="scientific">Sesamum indicum</name>
    <name type="common">Oriental sesame</name>
    <name type="synonym">Sesamum orientale</name>
    <dbReference type="NCBI Taxonomy" id="4182"/>
    <lineage>
        <taxon>Eukaryota</taxon>
        <taxon>Viridiplantae</taxon>
        <taxon>Streptophyta</taxon>
        <taxon>Embryophyta</taxon>
        <taxon>Tracheophyta</taxon>
        <taxon>Spermatophyta</taxon>
        <taxon>Magnoliopsida</taxon>
        <taxon>eudicotyledons</taxon>
        <taxon>Gunneridae</taxon>
        <taxon>Pentapetalae</taxon>
        <taxon>asterids</taxon>
        <taxon>lamiids</taxon>
        <taxon>Lamiales</taxon>
        <taxon>Pedaliaceae</taxon>
        <taxon>Sesamum</taxon>
    </lineage>
</organism>
<reference evidence="2" key="1">
    <citation type="submission" date="2025-08" db="UniProtKB">
        <authorList>
            <consortium name="RefSeq"/>
        </authorList>
    </citation>
    <scope>IDENTIFICATION</scope>
</reference>